<sequence length="188" mass="20103">MIAKTFGLQALTVASAALFLAACASTNPADDEATARAAADAAEQATQPQAVPAPVVEEEQITDPFGDATQSSLENYAGDRVFFAFDSSELSPTARQTLQRQAEWLQKHRSVKATVEGHADERGTREYNLALGERRAAAAKNYLVALGIAPDRLDTISYGKERPAVLGSGENVWRQNRRAVLTVGRSGA</sequence>
<dbReference type="NCBIfam" id="TIGR02802">
    <property type="entry name" value="Pal_lipo"/>
    <property type="match status" value="1"/>
</dbReference>
<evidence type="ECO:0000256" key="3">
    <source>
        <dbReference type="ARBA" id="ARBA00023136"/>
    </source>
</evidence>
<evidence type="ECO:0000313" key="12">
    <source>
        <dbReference type="Proteomes" id="UP000324996"/>
    </source>
</evidence>
<dbReference type="GO" id="GO:0051301">
    <property type="term" value="P:cell division"/>
    <property type="evidence" value="ECO:0007669"/>
    <property type="project" value="UniProtKB-UniRule"/>
</dbReference>
<dbReference type="InterPro" id="IPR050330">
    <property type="entry name" value="Bact_OuterMem_StrucFunc"/>
</dbReference>
<reference evidence="11 12" key="1">
    <citation type="submission" date="2019-09" db="EMBL/GenBank/DDBJ databases">
        <title>NBRP : Genome information of microbial organism related human and environment.</title>
        <authorList>
            <person name="Hattori M."/>
            <person name="Oshima K."/>
            <person name="Inaba H."/>
            <person name="Suda W."/>
            <person name="Sakamoto M."/>
            <person name="Iino T."/>
            <person name="Kitahara M."/>
            <person name="Oshida Y."/>
            <person name="Iida T."/>
            <person name="Kudo T."/>
            <person name="Itoh T."/>
            <person name="Ohkuma M."/>
        </authorList>
    </citation>
    <scope>NUCLEOTIDE SEQUENCE [LARGE SCALE GENOMIC DNA]</scope>
    <source>
        <strain evidence="11 12">Q-1</strain>
    </source>
</reference>
<name>A0A5A7N9K7_9PROT</name>
<proteinExistence type="inferred from homology"/>
<comment type="function">
    <text evidence="8">Part of the Tol-Pal system, which plays a role in outer membrane invagination during cell division and is important for maintaining outer membrane integrity.</text>
</comment>
<feature type="chain" id="PRO_5022891960" description="Peptidoglycan-associated lipoprotein" evidence="9">
    <location>
        <begin position="30"/>
        <end position="188"/>
    </location>
</feature>
<dbReference type="InterPro" id="IPR006690">
    <property type="entry name" value="OMPA-like_CS"/>
</dbReference>
<evidence type="ECO:0000259" key="10">
    <source>
        <dbReference type="PROSITE" id="PS51123"/>
    </source>
</evidence>
<feature type="signal peptide" evidence="9">
    <location>
        <begin position="1"/>
        <end position="29"/>
    </location>
</feature>
<dbReference type="PANTHER" id="PTHR30329:SF21">
    <property type="entry name" value="LIPOPROTEIN YIAD-RELATED"/>
    <property type="match status" value="1"/>
</dbReference>
<keyword evidence="12" id="KW-1185">Reference proteome</keyword>
<comment type="subunit">
    <text evidence="8">The Tol-Pal system is composed of five core proteins: the inner membrane proteins TolA, TolQ and TolR, the periplasmic protein TolB and the outer membrane protein Pal. They form a network linking the inner and outer membranes and the peptidoglycan layer.</text>
</comment>
<evidence type="ECO:0000256" key="1">
    <source>
        <dbReference type="ARBA" id="ARBA00022618"/>
    </source>
</evidence>
<evidence type="ECO:0000256" key="6">
    <source>
        <dbReference type="ARBA" id="ARBA00023288"/>
    </source>
</evidence>
<feature type="domain" description="OmpA-like" evidence="10">
    <location>
        <begin position="70"/>
        <end position="187"/>
    </location>
</feature>
<protein>
    <recommendedName>
        <fullName evidence="8">Peptidoglycan-associated lipoprotein</fullName>
        <shortName evidence="8">PAL</shortName>
    </recommendedName>
</protein>
<evidence type="ECO:0000256" key="5">
    <source>
        <dbReference type="ARBA" id="ARBA00023237"/>
    </source>
</evidence>
<gene>
    <name evidence="8" type="primary">pal</name>
    <name evidence="11" type="ORF">JCM17846_26540</name>
</gene>
<evidence type="ECO:0000256" key="9">
    <source>
        <dbReference type="SAM" id="SignalP"/>
    </source>
</evidence>
<dbReference type="SUPFAM" id="SSF103088">
    <property type="entry name" value="OmpA-like"/>
    <property type="match status" value="1"/>
</dbReference>
<organism evidence="11 12">
    <name type="scientific">Iodidimonas nitroreducens</name>
    <dbReference type="NCBI Taxonomy" id="1236968"/>
    <lineage>
        <taxon>Bacteria</taxon>
        <taxon>Pseudomonadati</taxon>
        <taxon>Pseudomonadota</taxon>
        <taxon>Alphaproteobacteria</taxon>
        <taxon>Iodidimonadales</taxon>
        <taxon>Iodidimonadaceae</taxon>
        <taxon>Iodidimonas</taxon>
    </lineage>
</organism>
<dbReference type="Proteomes" id="UP000324996">
    <property type="component" value="Unassembled WGS sequence"/>
</dbReference>
<dbReference type="AlphaFoldDB" id="A0A5A7N9K7"/>
<dbReference type="PROSITE" id="PS51123">
    <property type="entry name" value="OMPA_2"/>
    <property type="match status" value="1"/>
</dbReference>
<dbReference type="GO" id="GO:0009279">
    <property type="term" value="C:cell outer membrane"/>
    <property type="evidence" value="ECO:0007669"/>
    <property type="project" value="UniProtKB-SubCell"/>
</dbReference>
<comment type="caution">
    <text evidence="11">The sequence shown here is derived from an EMBL/GenBank/DDBJ whole genome shotgun (WGS) entry which is preliminary data.</text>
</comment>
<dbReference type="HAMAP" id="MF_02204">
    <property type="entry name" value="Pal"/>
    <property type="match status" value="1"/>
</dbReference>
<keyword evidence="6 8" id="KW-0449">Lipoprotein</keyword>
<evidence type="ECO:0000256" key="4">
    <source>
        <dbReference type="ARBA" id="ARBA00023139"/>
    </source>
</evidence>
<dbReference type="InterPro" id="IPR036737">
    <property type="entry name" value="OmpA-like_sf"/>
</dbReference>
<dbReference type="PROSITE" id="PS01068">
    <property type="entry name" value="OMPA_1"/>
    <property type="match status" value="1"/>
</dbReference>
<keyword evidence="5 8" id="KW-0998">Cell outer membrane</keyword>
<comment type="subcellular location">
    <subcellularLocation>
        <location evidence="8">Cell outer membrane</location>
        <topology evidence="8">Lipid-anchor</topology>
    </subcellularLocation>
</comment>
<dbReference type="EMBL" id="BKCN01000015">
    <property type="protein sequence ID" value="GER04972.1"/>
    <property type="molecule type" value="Genomic_DNA"/>
</dbReference>
<dbReference type="PROSITE" id="PS51257">
    <property type="entry name" value="PROKAR_LIPOPROTEIN"/>
    <property type="match status" value="1"/>
</dbReference>
<dbReference type="InterPro" id="IPR014169">
    <property type="entry name" value="Pal_lipo_C"/>
</dbReference>
<dbReference type="Pfam" id="PF00691">
    <property type="entry name" value="OmpA"/>
    <property type="match status" value="1"/>
</dbReference>
<keyword evidence="1 8" id="KW-0132">Cell division</keyword>
<dbReference type="PRINTS" id="PR01021">
    <property type="entry name" value="OMPADOMAIN"/>
</dbReference>
<dbReference type="InterPro" id="IPR006664">
    <property type="entry name" value="OMP_bac"/>
</dbReference>
<keyword evidence="7 8" id="KW-0131">Cell cycle</keyword>
<evidence type="ECO:0000256" key="2">
    <source>
        <dbReference type="ARBA" id="ARBA00022729"/>
    </source>
</evidence>
<dbReference type="PANTHER" id="PTHR30329">
    <property type="entry name" value="STATOR ELEMENT OF FLAGELLAR MOTOR COMPLEX"/>
    <property type="match status" value="1"/>
</dbReference>
<keyword evidence="3 8" id="KW-0472">Membrane</keyword>
<dbReference type="RefSeq" id="WP_042083964.1">
    <property type="nucleotide sequence ID" value="NZ_BKCN01000015.1"/>
</dbReference>
<dbReference type="PRINTS" id="PR01023">
    <property type="entry name" value="NAFLGMOTY"/>
</dbReference>
<keyword evidence="4 8" id="KW-0564">Palmitate</keyword>
<keyword evidence="2 8" id="KW-0732">Signal</keyword>
<accession>A0A5A7N9K7</accession>
<evidence type="ECO:0000256" key="7">
    <source>
        <dbReference type="ARBA" id="ARBA00023306"/>
    </source>
</evidence>
<evidence type="ECO:0000256" key="8">
    <source>
        <dbReference type="HAMAP-Rule" id="MF_02204"/>
    </source>
</evidence>
<dbReference type="InterPro" id="IPR006665">
    <property type="entry name" value="OmpA-like"/>
</dbReference>
<comment type="similarity">
    <text evidence="8">Belongs to the Pal lipoprotein family.</text>
</comment>
<dbReference type="InterPro" id="IPR039001">
    <property type="entry name" value="Pal"/>
</dbReference>
<evidence type="ECO:0000313" key="11">
    <source>
        <dbReference type="EMBL" id="GER04972.1"/>
    </source>
</evidence>
<dbReference type="CDD" id="cd07185">
    <property type="entry name" value="OmpA_C-like"/>
    <property type="match status" value="1"/>
</dbReference>
<dbReference type="Gene3D" id="3.30.1330.60">
    <property type="entry name" value="OmpA-like domain"/>
    <property type="match status" value="1"/>
</dbReference>